<reference evidence="2" key="1">
    <citation type="submission" date="2020-02" db="EMBL/GenBank/DDBJ databases">
        <authorList>
            <person name="Meier V. D."/>
        </authorList>
    </citation>
    <scope>NUCLEOTIDE SEQUENCE</scope>
    <source>
        <strain evidence="2">AVDCRST_MAG88</strain>
    </source>
</reference>
<evidence type="ECO:0000313" key="2">
    <source>
        <dbReference type="EMBL" id="CAA9580180.1"/>
    </source>
</evidence>
<dbReference type="AlphaFoldDB" id="A0A6J4VI66"/>
<accession>A0A6J4VI66</accession>
<feature type="non-terminal residue" evidence="2">
    <location>
        <position position="64"/>
    </location>
</feature>
<sequence length="64" mass="6492">DAQGPRGHPAPGSGRLVSASPAGLAPAVQAPDKARQGDRERQAERRGTGGDMVEHTKASGLAHV</sequence>
<name>A0A6J4VI66_9BACT</name>
<gene>
    <name evidence="2" type="ORF">AVDCRST_MAG88-3230</name>
</gene>
<proteinExistence type="predicted"/>
<organism evidence="2">
    <name type="scientific">uncultured Thermomicrobiales bacterium</name>
    <dbReference type="NCBI Taxonomy" id="1645740"/>
    <lineage>
        <taxon>Bacteria</taxon>
        <taxon>Pseudomonadati</taxon>
        <taxon>Thermomicrobiota</taxon>
        <taxon>Thermomicrobia</taxon>
        <taxon>Thermomicrobiales</taxon>
        <taxon>environmental samples</taxon>
    </lineage>
</organism>
<dbReference type="EMBL" id="CADCWM010000779">
    <property type="protein sequence ID" value="CAA9580180.1"/>
    <property type="molecule type" value="Genomic_DNA"/>
</dbReference>
<feature type="region of interest" description="Disordered" evidence="1">
    <location>
        <begin position="1"/>
        <end position="64"/>
    </location>
</feature>
<feature type="non-terminal residue" evidence="2">
    <location>
        <position position="1"/>
    </location>
</feature>
<evidence type="ECO:0000256" key="1">
    <source>
        <dbReference type="SAM" id="MobiDB-lite"/>
    </source>
</evidence>
<feature type="compositionally biased region" description="Basic and acidic residues" evidence="1">
    <location>
        <begin position="32"/>
        <end position="57"/>
    </location>
</feature>
<protein>
    <submittedName>
        <fullName evidence="2">Uncharacterized protein</fullName>
    </submittedName>
</protein>